<dbReference type="AlphaFoldDB" id="A0A7S1MIW7"/>
<gene>
    <name evidence="1" type="ORF">ACAT0790_LOCUS23021</name>
</gene>
<dbReference type="EMBL" id="HBGE01038119">
    <property type="protein sequence ID" value="CAD9132865.1"/>
    <property type="molecule type" value="Transcribed_RNA"/>
</dbReference>
<reference evidence="1" key="1">
    <citation type="submission" date="2021-01" db="EMBL/GenBank/DDBJ databases">
        <authorList>
            <person name="Corre E."/>
            <person name="Pelletier E."/>
            <person name="Niang G."/>
            <person name="Scheremetjew M."/>
            <person name="Finn R."/>
            <person name="Kale V."/>
            <person name="Holt S."/>
            <person name="Cochrane G."/>
            <person name="Meng A."/>
            <person name="Brown T."/>
            <person name="Cohen L."/>
        </authorList>
    </citation>
    <scope>NUCLEOTIDE SEQUENCE</scope>
    <source>
        <strain evidence="1">OF101</strain>
    </source>
</reference>
<sequence length="127" mass="13597">MPKVVGHICLLLLPSQKDLRKRGSTATPAIARSFSDACDAPLAKVLPISCAPCESFEHIPTVGMGARAGSALLATMRDQRHDRYYLPEHDCVSADGLDIDTHEEFNDDLGFSGFGGDCCESGGDWDG</sequence>
<accession>A0A7S1MIW7</accession>
<organism evidence="1">
    <name type="scientific">Alexandrium catenella</name>
    <name type="common">Red tide dinoflagellate</name>
    <name type="synonym">Gonyaulax catenella</name>
    <dbReference type="NCBI Taxonomy" id="2925"/>
    <lineage>
        <taxon>Eukaryota</taxon>
        <taxon>Sar</taxon>
        <taxon>Alveolata</taxon>
        <taxon>Dinophyceae</taxon>
        <taxon>Gonyaulacales</taxon>
        <taxon>Pyrocystaceae</taxon>
        <taxon>Alexandrium</taxon>
    </lineage>
</organism>
<name>A0A7S1MIW7_ALECA</name>
<evidence type="ECO:0000313" key="1">
    <source>
        <dbReference type="EMBL" id="CAD9132865.1"/>
    </source>
</evidence>
<proteinExistence type="predicted"/>
<protein>
    <submittedName>
        <fullName evidence="1">Uncharacterized protein</fullName>
    </submittedName>
</protein>